<comment type="pathway">
    <text evidence="2">Protein modification; protein ubiquitination.</text>
</comment>
<evidence type="ECO:0000256" key="2">
    <source>
        <dbReference type="RuleBase" id="RU369093"/>
    </source>
</evidence>
<name>A0ABR2QKQ1_9ROSI</name>
<dbReference type="Proteomes" id="UP001396334">
    <property type="component" value="Unassembled WGS sequence"/>
</dbReference>
<gene>
    <name evidence="4" type="ORF">V6N11_083041</name>
</gene>
<feature type="domain" description="U-box" evidence="3">
    <location>
        <begin position="59"/>
        <end position="131"/>
    </location>
</feature>
<proteinExistence type="predicted"/>
<dbReference type="EC" id="2.3.2.27" evidence="2"/>
<dbReference type="EMBL" id="JBBPBN010000036">
    <property type="protein sequence ID" value="KAK9001253.1"/>
    <property type="molecule type" value="Genomic_DNA"/>
</dbReference>
<dbReference type="InterPro" id="IPR045185">
    <property type="entry name" value="PUB22/23/24-like"/>
</dbReference>
<evidence type="ECO:0000256" key="1">
    <source>
        <dbReference type="ARBA" id="ARBA00022786"/>
    </source>
</evidence>
<comment type="caution">
    <text evidence="4">The sequence shown here is derived from an EMBL/GenBank/DDBJ whole genome shotgun (WGS) entry which is preliminary data.</text>
</comment>
<dbReference type="PANTHER" id="PTHR22849">
    <property type="entry name" value="WDSAM1 PROTEIN"/>
    <property type="match status" value="1"/>
</dbReference>
<accession>A0ABR2QKQ1</accession>
<dbReference type="InterPro" id="IPR058678">
    <property type="entry name" value="ARM_PUB"/>
</dbReference>
<keyword evidence="1 2" id="KW-0833">Ubl conjugation pathway</keyword>
<dbReference type="Pfam" id="PF25598">
    <property type="entry name" value="ARM_PUB"/>
    <property type="match status" value="1"/>
</dbReference>
<organism evidence="4 5">
    <name type="scientific">Hibiscus sabdariffa</name>
    <name type="common">roselle</name>
    <dbReference type="NCBI Taxonomy" id="183260"/>
    <lineage>
        <taxon>Eukaryota</taxon>
        <taxon>Viridiplantae</taxon>
        <taxon>Streptophyta</taxon>
        <taxon>Embryophyta</taxon>
        <taxon>Tracheophyta</taxon>
        <taxon>Spermatophyta</taxon>
        <taxon>Magnoliopsida</taxon>
        <taxon>eudicotyledons</taxon>
        <taxon>Gunneridae</taxon>
        <taxon>Pentapetalae</taxon>
        <taxon>rosids</taxon>
        <taxon>malvids</taxon>
        <taxon>Malvales</taxon>
        <taxon>Malvaceae</taxon>
        <taxon>Malvoideae</taxon>
        <taxon>Hibiscus</taxon>
    </lineage>
</organism>
<keyword evidence="5" id="KW-1185">Reference proteome</keyword>
<evidence type="ECO:0000313" key="5">
    <source>
        <dbReference type="Proteomes" id="UP001396334"/>
    </source>
</evidence>
<reference evidence="4 5" key="1">
    <citation type="journal article" date="2024" name="G3 (Bethesda)">
        <title>Genome assembly of Hibiscus sabdariffa L. provides insights into metabolisms of medicinal natural products.</title>
        <authorList>
            <person name="Kim T."/>
        </authorList>
    </citation>
    <scope>NUCLEOTIDE SEQUENCE [LARGE SCALE GENOMIC DNA]</scope>
    <source>
        <strain evidence="4">TK-2024</strain>
        <tissue evidence="4">Old leaves</tissue>
    </source>
</reference>
<protein>
    <recommendedName>
        <fullName evidence="2 3">U-box domain-containing protein</fullName>
        <ecNumber evidence="2">2.3.2.27</ecNumber>
    </recommendedName>
    <alternativeName>
        <fullName evidence="2">RING-type E3 ubiquitin transferase PUB</fullName>
    </alternativeName>
</protein>
<evidence type="ECO:0000313" key="4">
    <source>
        <dbReference type="EMBL" id="KAK9001253.1"/>
    </source>
</evidence>
<comment type="catalytic activity">
    <reaction evidence="2">
        <text>S-ubiquitinyl-[E2 ubiquitin-conjugating enzyme]-L-cysteine + [acceptor protein]-L-lysine = [E2 ubiquitin-conjugating enzyme]-L-cysteine + N(6)-ubiquitinyl-[acceptor protein]-L-lysine.</text>
        <dbReference type="EC" id="2.3.2.27"/>
    </reaction>
</comment>
<sequence>MQRGSYESRAYAIFLLQSMLEIDDPMQLIGLRLELFIQLVQVLCDKISQHASKAKLKLMRRTCEIILTVLDEVCRCWEGPSELLNHGAGLTVVLKKILRVSRVANQRTVRIMWSISKFCATCNVLQEMVQLVLGHLGIISGKDEFLSHKDYNHSSLRPLHVDFNFCFV</sequence>
<dbReference type="PANTHER" id="PTHR22849:SF132">
    <property type="entry name" value="E3 UBIQUITIN-PROTEIN LIGASE PUB23"/>
    <property type="match status" value="1"/>
</dbReference>
<keyword evidence="2" id="KW-0808">Transferase</keyword>
<comment type="function">
    <text evidence="2">Functions as an E3 ubiquitin ligase.</text>
</comment>
<evidence type="ECO:0000259" key="3">
    <source>
        <dbReference type="Pfam" id="PF25598"/>
    </source>
</evidence>